<dbReference type="NCBIfam" id="TIGR03317">
    <property type="entry name" value="ygfZ_signature"/>
    <property type="match status" value="1"/>
</dbReference>
<accession>A0A1C1YWF1</accession>
<dbReference type="AlphaFoldDB" id="A0A1C1YWF1"/>
<feature type="domain" description="GCVT N-terminal" evidence="2">
    <location>
        <begin position="12"/>
        <end position="96"/>
    </location>
</feature>
<dbReference type="PANTHER" id="PTHR22602:SF0">
    <property type="entry name" value="TRANSFERASE CAF17, MITOCHONDRIAL-RELATED"/>
    <property type="match status" value="1"/>
</dbReference>
<dbReference type="GO" id="GO:0008168">
    <property type="term" value="F:methyltransferase activity"/>
    <property type="evidence" value="ECO:0007669"/>
    <property type="project" value="UniProtKB-KW"/>
</dbReference>
<evidence type="ECO:0000259" key="3">
    <source>
        <dbReference type="Pfam" id="PF25455"/>
    </source>
</evidence>
<dbReference type="GO" id="GO:0016226">
    <property type="term" value="P:iron-sulfur cluster assembly"/>
    <property type="evidence" value="ECO:0007669"/>
    <property type="project" value="TreeGrafter"/>
</dbReference>
<keyword evidence="4" id="KW-0808">Transferase</keyword>
<dbReference type="InterPro" id="IPR027266">
    <property type="entry name" value="TrmE/GcvT-like"/>
</dbReference>
<comment type="caution">
    <text evidence="4">The sequence shown here is derived from an EMBL/GenBank/DDBJ whole genome shotgun (WGS) entry which is preliminary data.</text>
</comment>
<evidence type="ECO:0000259" key="2">
    <source>
        <dbReference type="Pfam" id="PF01571"/>
    </source>
</evidence>
<dbReference type="SUPFAM" id="SSF103025">
    <property type="entry name" value="Folate-binding domain"/>
    <property type="match status" value="1"/>
</dbReference>
<evidence type="ECO:0000256" key="1">
    <source>
        <dbReference type="ARBA" id="ARBA00022946"/>
    </source>
</evidence>
<dbReference type="RefSeq" id="WP_066177889.1">
    <property type="nucleotide sequence ID" value="NZ_LQZT01000012.1"/>
</dbReference>
<dbReference type="Gene3D" id="3.30.1360.120">
    <property type="entry name" value="Probable tRNA modification gtpase trme, domain 1"/>
    <property type="match status" value="2"/>
</dbReference>
<proteinExistence type="predicted"/>
<keyword evidence="4" id="KW-0489">Methyltransferase</keyword>
<reference evidence="4 5" key="1">
    <citation type="submission" date="2015-12" db="EMBL/GenBank/DDBJ databases">
        <authorList>
            <person name="Shamseldin A."/>
            <person name="Moawad H."/>
            <person name="Abd El-Rahim W.M."/>
            <person name="Sadowsky M.J."/>
        </authorList>
    </citation>
    <scope>NUCLEOTIDE SEQUENCE [LARGE SCALE GENOMIC DNA]</scope>
    <source>
        <strain evidence="4 5">JC234</strain>
    </source>
</reference>
<dbReference type="EMBL" id="LQZT01000012">
    <property type="protein sequence ID" value="OCW57716.1"/>
    <property type="molecule type" value="Genomic_DNA"/>
</dbReference>
<dbReference type="InterPro" id="IPR006222">
    <property type="entry name" value="GCVT_N"/>
</dbReference>
<dbReference type="InterPro" id="IPR017703">
    <property type="entry name" value="YgfZ/GCV_T_CS"/>
</dbReference>
<dbReference type="Pfam" id="PF01571">
    <property type="entry name" value="GCV_T"/>
    <property type="match status" value="1"/>
</dbReference>
<dbReference type="OrthoDB" id="9796287at2"/>
<sequence length="286" mass="30394">MPAIVLSDRKILRVDGADAQHFLQNLITANVETLPPEEARPAALLTPQGKILFDFLISRSGEAAYVCDVRADCADDFVRRLTLYKLRAAVTIAQDTETQVIAGWDGGAPEGALADRRFPEEAHVWRLYGSGAVIDAARADWETLRVTHGVAESGTDFTLSDVFPHDVLMDKTGGVDFKKGCYVGQEVVSRMHHRGTARRRVAMVSAETALPADASSQTSVLAGDKPVGTLGTVVGKAGLAIVRTDRVADALAEGTELTVAGIPVELALPAWSGLSFDSAEAGARDA</sequence>
<evidence type="ECO:0000313" key="4">
    <source>
        <dbReference type="EMBL" id="OCW57716.1"/>
    </source>
</evidence>
<name>A0A1C1YWF1_9HYPH</name>
<gene>
    <name evidence="4" type="ORF">AWJ14_02615</name>
</gene>
<dbReference type="InterPro" id="IPR045179">
    <property type="entry name" value="YgfZ/GcvT"/>
</dbReference>
<feature type="domain" description="CAF17 C-terminal" evidence="3">
    <location>
        <begin position="198"/>
        <end position="272"/>
    </location>
</feature>
<dbReference type="GO" id="GO:0032259">
    <property type="term" value="P:methylation"/>
    <property type="evidence" value="ECO:0007669"/>
    <property type="project" value="UniProtKB-KW"/>
</dbReference>
<dbReference type="InterPro" id="IPR057460">
    <property type="entry name" value="CAF17_C"/>
</dbReference>
<protein>
    <submittedName>
        <fullName evidence="4">Aminomethyltransferase</fullName>
    </submittedName>
</protein>
<dbReference type="Proteomes" id="UP000094795">
    <property type="component" value="Unassembled WGS sequence"/>
</dbReference>
<keyword evidence="1" id="KW-0809">Transit peptide</keyword>
<keyword evidence="5" id="KW-1185">Reference proteome</keyword>
<dbReference type="PANTHER" id="PTHR22602">
    <property type="entry name" value="TRANSFERASE CAF17, MITOCHONDRIAL-RELATED"/>
    <property type="match status" value="1"/>
</dbReference>
<evidence type="ECO:0000313" key="5">
    <source>
        <dbReference type="Proteomes" id="UP000094795"/>
    </source>
</evidence>
<dbReference type="STRING" id="1480615.AWJ14_02615"/>
<dbReference type="Pfam" id="PF25455">
    <property type="entry name" value="Beta-barrel_CAF17_C"/>
    <property type="match status" value="1"/>
</dbReference>
<organism evidence="4 5">
    <name type="scientific">Hoeflea olei</name>
    <dbReference type="NCBI Taxonomy" id="1480615"/>
    <lineage>
        <taxon>Bacteria</taxon>
        <taxon>Pseudomonadati</taxon>
        <taxon>Pseudomonadota</taxon>
        <taxon>Alphaproteobacteria</taxon>
        <taxon>Hyphomicrobiales</taxon>
        <taxon>Rhizobiaceae</taxon>
        <taxon>Hoeflea</taxon>
    </lineage>
</organism>